<keyword evidence="2" id="KW-1185">Reference proteome</keyword>
<accession>A0A369KQK1</accession>
<gene>
    <name evidence="1" type="ORF">DCC88_06855</name>
</gene>
<dbReference type="EMBL" id="QOVW01000067">
    <property type="protein sequence ID" value="RDB36098.1"/>
    <property type="molecule type" value="Genomic_DNA"/>
</dbReference>
<protein>
    <recommendedName>
        <fullName evidence="3">50S ribosomal protein L29</fullName>
    </recommendedName>
</protein>
<dbReference type="AlphaFoldDB" id="A0A369KQK1"/>
<name>A0A369KQK1_9BACT</name>
<proteinExistence type="predicted"/>
<comment type="caution">
    <text evidence="1">The sequence shown here is derived from an EMBL/GenBank/DDBJ whole genome shotgun (WGS) entry which is preliminary data.</text>
</comment>
<dbReference type="Proteomes" id="UP000253934">
    <property type="component" value="Unassembled WGS sequence"/>
</dbReference>
<evidence type="ECO:0000313" key="1">
    <source>
        <dbReference type="EMBL" id="RDB36098.1"/>
    </source>
</evidence>
<dbReference type="RefSeq" id="WP_338635574.1">
    <property type="nucleotide sequence ID" value="NZ_CP146516.1"/>
</dbReference>
<organism evidence="1 2">
    <name type="scientific">Spirobacillus cienkowskii</name>
    <dbReference type="NCBI Taxonomy" id="495820"/>
    <lineage>
        <taxon>Bacteria</taxon>
        <taxon>Pseudomonadati</taxon>
        <taxon>Bdellovibrionota</taxon>
        <taxon>Oligoflexia</taxon>
        <taxon>Silvanigrellales</taxon>
        <taxon>Spirobacillus</taxon>
    </lineage>
</organism>
<reference evidence="1" key="1">
    <citation type="submission" date="2018-04" db="EMBL/GenBank/DDBJ databases">
        <title>Draft genome sequence of the Candidatus Spirobacillus cienkowskii, a pathogen of freshwater Daphnia species, reconstructed from hemolymph metagenomic reads.</title>
        <authorList>
            <person name="Bresciani L."/>
            <person name="Lemos L.N."/>
            <person name="Wale N."/>
            <person name="Lin J.Y."/>
            <person name="Fernandes G.R."/>
            <person name="Duffy M.A."/>
            <person name="Rodrigues J.M."/>
        </authorList>
    </citation>
    <scope>NUCLEOTIDE SEQUENCE [LARGE SCALE GENOMIC DNA]</scope>
    <source>
        <strain evidence="1">Binning01</strain>
    </source>
</reference>
<sequence length="64" mass="7094">MKKQKKFSDLNSSDVSAMQAQCIKELVKFRVSMDPAIITNGGGVAGLRRDLRVLSRKKALTTKQ</sequence>
<evidence type="ECO:0000313" key="2">
    <source>
        <dbReference type="Proteomes" id="UP000253934"/>
    </source>
</evidence>
<evidence type="ECO:0008006" key="3">
    <source>
        <dbReference type="Google" id="ProtNLM"/>
    </source>
</evidence>